<organism evidence="1 2">
    <name type="scientific">Pseudomonas luteola</name>
    <dbReference type="NCBI Taxonomy" id="47886"/>
    <lineage>
        <taxon>Bacteria</taxon>
        <taxon>Pseudomonadati</taxon>
        <taxon>Pseudomonadota</taxon>
        <taxon>Gammaproteobacteria</taxon>
        <taxon>Pseudomonadales</taxon>
        <taxon>Pseudomonadaceae</taxon>
        <taxon>Pseudomonas</taxon>
    </lineage>
</organism>
<dbReference type="EMBL" id="UAUF01000010">
    <property type="protein sequence ID" value="SPZ04929.1"/>
    <property type="molecule type" value="Genomic_DNA"/>
</dbReference>
<name>A0A2X2E9W0_PSELU</name>
<proteinExistence type="predicted"/>
<dbReference type="AlphaFoldDB" id="A0A2X2E9W0"/>
<dbReference type="RefSeq" id="WP_074828707.1">
    <property type="nucleotide sequence ID" value="NZ_DALZQD010000020.1"/>
</dbReference>
<evidence type="ECO:0000313" key="2">
    <source>
        <dbReference type="Proteomes" id="UP000250443"/>
    </source>
</evidence>
<accession>A0A2X2E9W0</accession>
<protein>
    <submittedName>
        <fullName evidence="1">Uncharacterized protein</fullName>
    </submittedName>
</protein>
<dbReference type="Proteomes" id="UP000250443">
    <property type="component" value="Unassembled WGS sequence"/>
</dbReference>
<sequence>MVPRDNDMVATGAHLERESSTRRWLASLRLVEPLMQAALYRPGLGKGVTQKDIISAHTQLLFRSIDLTNRIWDRFNDEPSLGLSAYDRYMVAREVVSLIALHWRAGSQLTANDLSVLAEHAANSGLELLQDLKESPYRAGDDAQERLSSATAASARIMLALRDRVTLGHEVVPLCQKITQHMGRLVNEQATRLKSTNHTPTIKALIRVAADFYPTLWDAEIKAAHDKFKALKADPEAFREEAERLSRWPLDNYFRHVENAMQLCLEMATSMQQLLDEQPQPEASPSR</sequence>
<evidence type="ECO:0000313" key="1">
    <source>
        <dbReference type="EMBL" id="SPZ04929.1"/>
    </source>
</evidence>
<gene>
    <name evidence="1" type="ORF">NCTC11842_01449</name>
</gene>
<reference evidence="1 2" key="1">
    <citation type="submission" date="2018-06" db="EMBL/GenBank/DDBJ databases">
        <authorList>
            <consortium name="Pathogen Informatics"/>
            <person name="Doyle S."/>
        </authorList>
    </citation>
    <scope>NUCLEOTIDE SEQUENCE [LARGE SCALE GENOMIC DNA]</scope>
    <source>
        <strain evidence="1 2">NCTC11842</strain>
    </source>
</reference>
<dbReference type="GeneID" id="300269185"/>